<reference evidence="5" key="1">
    <citation type="journal article" date="2019" name="Int. J. Syst. Evol. Microbiol.">
        <title>The Global Catalogue of Microorganisms (GCM) 10K type strain sequencing project: providing services to taxonomists for standard genome sequencing and annotation.</title>
        <authorList>
            <consortium name="The Broad Institute Genomics Platform"/>
            <consortium name="The Broad Institute Genome Sequencing Center for Infectious Disease"/>
            <person name="Wu L."/>
            <person name="Ma J."/>
        </authorList>
    </citation>
    <scope>NUCLEOTIDE SEQUENCE [LARGE SCALE GENOMIC DNA]</scope>
    <source>
        <strain evidence="5">CCUG 54939</strain>
    </source>
</reference>
<dbReference type="PROSITE" id="PS50110">
    <property type="entry name" value="RESPONSE_REGULATORY"/>
    <property type="match status" value="1"/>
</dbReference>
<dbReference type="Gene3D" id="3.40.50.2300">
    <property type="match status" value="1"/>
</dbReference>
<dbReference type="Gene3D" id="3.20.20.450">
    <property type="entry name" value="EAL domain"/>
    <property type="match status" value="1"/>
</dbReference>
<dbReference type="Pfam" id="PF00563">
    <property type="entry name" value="EAL"/>
    <property type="match status" value="1"/>
</dbReference>
<feature type="domain" description="EAL" evidence="3">
    <location>
        <begin position="140"/>
        <end position="393"/>
    </location>
</feature>
<dbReference type="InterPro" id="IPR001633">
    <property type="entry name" value="EAL_dom"/>
</dbReference>
<dbReference type="PROSITE" id="PS50883">
    <property type="entry name" value="EAL"/>
    <property type="match status" value="1"/>
</dbReference>
<evidence type="ECO:0000313" key="5">
    <source>
        <dbReference type="Proteomes" id="UP001595692"/>
    </source>
</evidence>
<dbReference type="SUPFAM" id="SSF52172">
    <property type="entry name" value="CheY-like"/>
    <property type="match status" value="1"/>
</dbReference>
<evidence type="ECO:0000256" key="1">
    <source>
        <dbReference type="PROSITE-ProRule" id="PRU00169"/>
    </source>
</evidence>
<feature type="modified residue" description="4-aspartylphosphate" evidence="1">
    <location>
        <position position="56"/>
    </location>
</feature>
<dbReference type="InterPro" id="IPR035919">
    <property type="entry name" value="EAL_sf"/>
</dbReference>
<dbReference type="SUPFAM" id="SSF141868">
    <property type="entry name" value="EAL domain-like"/>
    <property type="match status" value="1"/>
</dbReference>
<protein>
    <submittedName>
        <fullName evidence="4">EAL domain-containing protein</fullName>
    </submittedName>
</protein>
<accession>A0ABV8CPT0</accession>
<dbReference type="PANTHER" id="PTHR33121">
    <property type="entry name" value="CYCLIC DI-GMP PHOSPHODIESTERASE PDEF"/>
    <property type="match status" value="1"/>
</dbReference>
<dbReference type="EMBL" id="JBHSAF010000014">
    <property type="protein sequence ID" value="MFC3913892.1"/>
    <property type="molecule type" value="Genomic_DNA"/>
</dbReference>
<comment type="caution">
    <text evidence="4">The sequence shown here is derived from an EMBL/GenBank/DDBJ whole genome shotgun (WGS) entry which is preliminary data.</text>
</comment>
<dbReference type="SMART" id="SM00448">
    <property type="entry name" value="REC"/>
    <property type="match status" value="1"/>
</dbReference>
<dbReference type="SMART" id="SM00052">
    <property type="entry name" value="EAL"/>
    <property type="match status" value="1"/>
</dbReference>
<dbReference type="CDD" id="cd01948">
    <property type="entry name" value="EAL"/>
    <property type="match status" value="1"/>
</dbReference>
<evidence type="ECO:0000259" key="2">
    <source>
        <dbReference type="PROSITE" id="PS50110"/>
    </source>
</evidence>
<keyword evidence="1" id="KW-0597">Phosphoprotein</keyword>
<gene>
    <name evidence="4" type="ORF">ACFOSS_10495</name>
</gene>
<dbReference type="PANTHER" id="PTHR33121:SF70">
    <property type="entry name" value="SIGNALING PROTEIN YKOW"/>
    <property type="match status" value="1"/>
</dbReference>
<sequence>MTTLNNLLIIEDELFQLNWLHELCKPLAKNVLLAQDGAEALKMIAAQGMPDALICDLNMSGMDGVTFLRHLANDDDACPVLLLSAASADIIHSVVEMATLQGVFISDALSKPVSRQQISECLQQLPLVPPCPMPRGGTVPPPDRQMLEQALSQQQIRPYFQPQICVETGRLIGVEALARWEHPQHGILSPAYFIDPMYQHALIDQLGEHILEQSIIRCRQWLDQGVEVPVSVNIAPSELLDVCFADRVFALLDRHGLPGHLLCLEITETEGYDDLSRLLETSARLRLHGIKLAIDDFGTGHSSLLHLVQSPVSELKIDRIFVANMLEDSRYRSAVHASLAMARHLRIHTVAEGVETQAQAQMLKEMGCDSLQGFYFSPAIGANELIRWNQQRLALVQ</sequence>
<name>A0ABV8CPT0_9GAMM</name>
<dbReference type="Pfam" id="PF00072">
    <property type="entry name" value="Response_reg"/>
    <property type="match status" value="1"/>
</dbReference>
<evidence type="ECO:0000259" key="3">
    <source>
        <dbReference type="PROSITE" id="PS50883"/>
    </source>
</evidence>
<proteinExistence type="predicted"/>
<feature type="domain" description="Response regulatory" evidence="2">
    <location>
        <begin position="6"/>
        <end position="126"/>
    </location>
</feature>
<dbReference type="InterPro" id="IPR011006">
    <property type="entry name" value="CheY-like_superfamily"/>
</dbReference>
<dbReference type="InterPro" id="IPR001789">
    <property type="entry name" value="Sig_transdc_resp-reg_receiver"/>
</dbReference>
<keyword evidence="5" id="KW-1185">Reference proteome</keyword>
<dbReference type="InterPro" id="IPR050706">
    <property type="entry name" value="Cyclic-di-GMP_PDE-like"/>
</dbReference>
<organism evidence="4 5">
    <name type="scientific">Pseudaeromonas sharmana</name>
    <dbReference type="NCBI Taxonomy" id="328412"/>
    <lineage>
        <taxon>Bacteria</taxon>
        <taxon>Pseudomonadati</taxon>
        <taxon>Pseudomonadota</taxon>
        <taxon>Gammaproteobacteria</taxon>
        <taxon>Aeromonadales</taxon>
        <taxon>Aeromonadaceae</taxon>
        <taxon>Pseudaeromonas</taxon>
    </lineage>
</organism>
<dbReference type="Proteomes" id="UP001595692">
    <property type="component" value="Unassembled WGS sequence"/>
</dbReference>
<evidence type="ECO:0000313" key="4">
    <source>
        <dbReference type="EMBL" id="MFC3913892.1"/>
    </source>
</evidence>
<dbReference type="RefSeq" id="WP_377152306.1">
    <property type="nucleotide sequence ID" value="NZ_JBHSAF010000014.1"/>
</dbReference>